<evidence type="ECO:0000256" key="1">
    <source>
        <dbReference type="ARBA" id="ARBA00022737"/>
    </source>
</evidence>
<gene>
    <name evidence="5" type="ORF">CSOL1703_00013348</name>
</gene>
<feature type="domain" description="Nephrocystin 3-like N-terminal" evidence="4">
    <location>
        <begin position="290"/>
        <end position="467"/>
    </location>
</feature>
<evidence type="ECO:0000313" key="6">
    <source>
        <dbReference type="Proteomes" id="UP000775872"/>
    </source>
</evidence>
<dbReference type="EMBL" id="CABFOC020000018">
    <property type="protein sequence ID" value="CAH0047109.1"/>
    <property type="molecule type" value="Genomic_DNA"/>
</dbReference>
<evidence type="ECO:0008006" key="7">
    <source>
        <dbReference type="Google" id="ProtNLM"/>
    </source>
</evidence>
<dbReference type="InterPro" id="IPR056884">
    <property type="entry name" value="NPHP3-like_N"/>
</dbReference>
<proteinExistence type="predicted"/>
<feature type="domain" description="Fungal STAND N-terminal Goodbye" evidence="3">
    <location>
        <begin position="35"/>
        <end position="139"/>
    </location>
</feature>
<evidence type="ECO:0000259" key="3">
    <source>
        <dbReference type="Pfam" id="PF17109"/>
    </source>
</evidence>
<dbReference type="InterPro" id="IPR031350">
    <property type="entry name" value="Goodbye_dom"/>
</dbReference>
<keyword evidence="1" id="KW-0677">Repeat</keyword>
<dbReference type="OrthoDB" id="2913095at2759"/>
<reference evidence="5" key="1">
    <citation type="submission" date="2021-10" db="EMBL/GenBank/DDBJ databases">
        <authorList>
            <person name="Piombo E."/>
        </authorList>
    </citation>
    <scope>NUCLEOTIDE SEQUENCE</scope>
</reference>
<feature type="compositionally biased region" description="Basic and acidic residues" evidence="2">
    <location>
        <begin position="1315"/>
        <end position="1326"/>
    </location>
</feature>
<evidence type="ECO:0000259" key="4">
    <source>
        <dbReference type="Pfam" id="PF24883"/>
    </source>
</evidence>
<dbReference type="Pfam" id="PF24883">
    <property type="entry name" value="NPHP3_N"/>
    <property type="match status" value="1"/>
</dbReference>
<keyword evidence="6" id="KW-1185">Reference proteome</keyword>
<evidence type="ECO:0000256" key="2">
    <source>
        <dbReference type="SAM" id="MobiDB-lite"/>
    </source>
</evidence>
<name>A0A9P0EE42_9HYPO</name>
<accession>A0A9P0EE42</accession>
<organism evidence="5 6">
    <name type="scientific">Clonostachys solani</name>
    <dbReference type="NCBI Taxonomy" id="160281"/>
    <lineage>
        <taxon>Eukaryota</taxon>
        <taxon>Fungi</taxon>
        <taxon>Dikarya</taxon>
        <taxon>Ascomycota</taxon>
        <taxon>Pezizomycotina</taxon>
        <taxon>Sordariomycetes</taxon>
        <taxon>Hypocreomycetidae</taxon>
        <taxon>Hypocreales</taxon>
        <taxon>Bionectriaceae</taxon>
        <taxon>Clonostachys</taxon>
    </lineage>
</organism>
<feature type="region of interest" description="Disordered" evidence="2">
    <location>
        <begin position="1315"/>
        <end position="1340"/>
    </location>
</feature>
<dbReference type="PANTHER" id="PTHR10039:SF17">
    <property type="entry name" value="FUNGAL STAND N-TERMINAL GOODBYE DOMAIN-CONTAINING PROTEIN-RELATED"/>
    <property type="match status" value="1"/>
</dbReference>
<dbReference type="Proteomes" id="UP000775872">
    <property type="component" value="Unassembled WGS sequence"/>
</dbReference>
<dbReference type="PANTHER" id="PTHR10039">
    <property type="entry name" value="AMELOGENIN"/>
    <property type="match status" value="1"/>
</dbReference>
<sequence>MPLPINPALDSEVSQEIGQVWKQVENRVLQMAGGNELMLQKDLDIESLISSLNQTQASNKKEAEKYDQVRNVFQRTLQCIQTVGGIVTTGVSTVFAPASTCYNALTFVIQAWQGYEGIFDSLTSLLEKCIDFMSRLSIYTQGGMDSKLTMVACLHLQIFVEICDRCLKLRQKRHKLAAFMKQLFLNDDGVQGLLASMGGLIDKERGLVAAQTWKSSIEAAENSRDGLSLTRKMHASLVEEKNMLRKEKDVKVWKQNILTTLNCAQDILEEGSTKPWDEIWNRYKSSILQDTGEWLFQDAKFTSWLNGNDNKDRILGLQGEVGTGKTLLASNFILNTRKGKLEAPGSLGSRVAVAHNFMDTETKPIAVDDVNSKAVLMSSNLVCQLALADESLMKSIASRCDRSKYLESPHEMWSELLFDNEDILSMDVTLFIVFDGIVGSIQHFSQILQGLFNSPVSDRIRIMITGREDFFDELETVGGMKVARIPLARSNELDIEIYIKDRMDHMDILKEKSRSVVDVRARILRELPKSTEGDYHKIRRVLDNISKTDDPDEVDFQLESARRPRPEQIEADIEKLNQSLSNKEIAEINEMILWVNNGMFVKVDLDLMEAAIELGMGDYASPSLMSIRSKIKSKYTLFQVGWNNTIEYKYPDIGAMIPNKAPTRGSQIPNDDTEVSATEINILKHYLSTVCPKYLYEKVGFEDFLESKLVGKSSRIHQDWENAHIRLALRCMKCLIEERNEKTQLLYEHSQAFLSVHLNAADLSLADRELKAEAGVMLVRLFTEQYAIGSLLGFEDFKPQISTFFRYGDESFSYSWRSWVFSQEGVVCISRWFRDSAVIENVKHNPIITAFNDPEADHRMVLLKLGMLRAANDLFRRDTAENETRRAFFFLYFLITKKKLPHLDGEYSATYEMFQLVENWSQAALEYTEKDALWEARAVDVMQSVTQYLTQQTRAECVRRAKRAVDLDPNCWQASYALSRAGDRSEENINILKDVVDRLIADEEWASQPRNKIILTRILLDLSLSLDHGRDERCEEINLRIFEIDRSPDVLGKICPILDIYSELEKWDAIITFYERLLEEPDKEQNTTGAFLAHNIGEYPLADVTFQAVKAKNRVDLVETLFNKAYATEPPSRELDKLRFEHGRMLVRLDGYEETGLSIWEDCRQIPHDSINRFRHDLINVWIKLAYRKGTSSVDAESYHAKLQAYYDEYEADIVGDLQSCASMAQYFFRTGDEQKAKELLKGHVSGALEMLMDDNLDNDTLSLNTLSVSCCAMGDLRNALVAWELQYIAFRAQRQENKRRQLIWRQKQVAEMKKNSDDMETRAGESAEEGQVADHDGLDLPDYDEINRSQDGTIASKLAAKLLEEENEDTEDVWWDVGRQLADEEINPFSLLSSGLTYCHNCRFVNWNMQNMWLCLTHAGQRVFHDDCYKKLMAGNAPASECSKDDEFYQFPMRDREQTKSLPKGCVLVQGEVVEYESWKAEIRAKYVDFE</sequence>
<dbReference type="Pfam" id="PF17109">
    <property type="entry name" value="Goodbye"/>
    <property type="match status" value="1"/>
</dbReference>
<dbReference type="InterPro" id="IPR027417">
    <property type="entry name" value="P-loop_NTPase"/>
</dbReference>
<comment type="caution">
    <text evidence="5">The sequence shown here is derived from an EMBL/GenBank/DDBJ whole genome shotgun (WGS) entry which is preliminary data.</text>
</comment>
<protein>
    <recommendedName>
        <fullName evidence="7">Fungal STAND N-terminal Goodbye domain-containing protein</fullName>
    </recommendedName>
</protein>
<evidence type="ECO:0000313" key="5">
    <source>
        <dbReference type="EMBL" id="CAH0047109.1"/>
    </source>
</evidence>
<dbReference type="SUPFAM" id="SSF52540">
    <property type="entry name" value="P-loop containing nucleoside triphosphate hydrolases"/>
    <property type="match status" value="1"/>
</dbReference>